<feature type="transmembrane region" description="Helical" evidence="16">
    <location>
        <begin position="206"/>
        <end position="232"/>
    </location>
</feature>
<dbReference type="InterPro" id="IPR016720">
    <property type="entry name" value="PC_Trfase_euk"/>
</dbReference>
<dbReference type="UniPathway" id="UPA00557">
    <property type="reaction ID" value="UER00614"/>
</dbReference>
<dbReference type="GO" id="GO:0004605">
    <property type="term" value="F:phosphatidate cytidylyltransferase activity"/>
    <property type="evidence" value="ECO:0007669"/>
    <property type="project" value="UniProtKB-EC"/>
</dbReference>
<name>A0A8D1BWM0_PIG</name>
<comment type="subcellular location">
    <subcellularLocation>
        <location evidence="1">Membrane</location>
        <topology evidence="1">Multi-pass membrane protein</topology>
    </subcellularLocation>
</comment>
<keyword evidence="10 16" id="KW-1133">Transmembrane helix</keyword>
<dbReference type="Pfam" id="PF01148">
    <property type="entry name" value="CTP_transf_1"/>
    <property type="match status" value="1"/>
</dbReference>
<feature type="compositionally biased region" description="Basic and acidic residues" evidence="15">
    <location>
        <begin position="22"/>
        <end position="56"/>
    </location>
</feature>
<evidence type="ECO:0000256" key="5">
    <source>
        <dbReference type="ARBA" id="ARBA00012487"/>
    </source>
</evidence>
<comment type="pathway">
    <text evidence="2">Phospholipid metabolism; CDP-diacylglycerol biosynthesis; CDP-diacylglycerol from sn-glycerol 3-phosphate: step 3/3.</text>
</comment>
<proteinExistence type="inferred from homology"/>
<evidence type="ECO:0000256" key="1">
    <source>
        <dbReference type="ARBA" id="ARBA00004141"/>
    </source>
</evidence>
<keyword evidence="6" id="KW-0444">Lipid biosynthesis</keyword>
<evidence type="ECO:0000256" key="6">
    <source>
        <dbReference type="ARBA" id="ARBA00022516"/>
    </source>
</evidence>
<dbReference type="PANTHER" id="PTHR13773">
    <property type="entry name" value="PHOSPHATIDATE CYTIDYLYLTRANSFERASE"/>
    <property type="match status" value="1"/>
</dbReference>
<keyword evidence="12 16" id="KW-0472">Membrane</keyword>
<evidence type="ECO:0000256" key="12">
    <source>
        <dbReference type="ARBA" id="ARBA00023136"/>
    </source>
</evidence>
<keyword evidence="11" id="KW-0443">Lipid metabolism</keyword>
<evidence type="ECO:0000256" key="10">
    <source>
        <dbReference type="ARBA" id="ARBA00022989"/>
    </source>
</evidence>
<evidence type="ECO:0000256" key="11">
    <source>
        <dbReference type="ARBA" id="ARBA00023098"/>
    </source>
</evidence>
<keyword evidence="13" id="KW-0594">Phospholipid biosynthesis</keyword>
<reference evidence="17" key="1">
    <citation type="submission" date="2025-08" db="UniProtKB">
        <authorList>
            <consortium name="Ensembl"/>
        </authorList>
    </citation>
    <scope>IDENTIFICATION</scope>
</reference>
<comment type="pathway">
    <text evidence="3">Lipid metabolism.</text>
</comment>
<dbReference type="EC" id="2.7.7.41" evidence="5"/>
<accession>A0A8D1BWM0</accession>
<dbReference type="Proteomes" id="UP000694722">
    <property type="component" value="Unplaced"/>
</dbReference>
<dbReference type="Ensembl" id="ENSSSCT00040003717.1">
    <property type="protein sequence ID" value="ENSSSCP00040001131.1"/>
    <property type="gene ID" value="ENSSSCG00040003006.1"/>
</dbReference>
<dbReference type="PANTHER" id="PTHR13773:SF16">
    <property type="entry name" value="PHOSPHATIDATE CYTIDYLYLTRANSFERASE 1"/>
    <property type="match status" value="1"/>
</dbReference>
<evidence type="ECO:0000256" key="15">
    <source>
        <dbReference type="SAM" id="MobiDB-lite"/>
    </source>
</evidence>
<comment type="similarity">
    <text evidence="4">Belongs to the CDS family.</text>
</comment>
<dbReference type="GO" id="GO:0016020">
    <property type="term" value="C:membrane"/>
    <property type="evidence" value="ECO:0007669"/>
    <property type="project" value="UniProtKB-SubCell"/>
</dbReference>
<evidence type="ECO:0000256" key="8">
    <source>
        <dbReference type="ARBA" id="ARBA00022692"/>
    </source>
</evidence>
<sequence length="261" mass="30336">MWELRHRGGCPSPGGAVAPPPREGEAAGGDHETESTSDKETDIDDRYGDLDSRTDSDIPDIPPSSDRTPEILKRALSGLSSRWKNWWIRGILTLTMISLFFLVIYMGSFMLMLLVLGIQVKCFHEIITIGYRVYRSYDLPWFRTLSWYFLLCVNYFFYGETVADYFATFVQREEQLQFLIRYHRFISFALYLAGKLRKIFCVDMQLVYITCLFMLFKFTASFVCYILIQLLFLKVSCIKLFLSSRSQTAVIPRGFQRGNNE</sequence>
<evidence type="ECO:0000313" key="18">
    <source>
        <dbReference type="Proteomes" id="UP000694722"/>
    </source>
</evidence>
<keyword evidence="8 16" id="KW-0812">Transmembrane</keyword>
<evidence type="ECO:0000256" key="7">
    <source>
        <dbReference type="ARBA" id="ARBA00022679"/>
    </source>
</evidence>
<keyword evidence="9" id="KW-0548">Nucleotidyltransferase</keyword>
<evidence type="ECO:0000256" key="13">
    <source>
        <dbReference type="ARBA" id="ARBA00023209"/>
    </source>
</evidence>
<protein>
    <recommendedName>
        <fullName evidence="5">phosphatidate cytidylyltransferase</fullName>
        <ecNumber evidence="5">2.7.7.41</ecNumber>
    </recommendedName>
</protein>
<feature type="region of interest" description="Disordered" evidence="15">
    <location>
        <begin position="1"/>
        <end position="66"/>
    </location>
</feature>
<feature type="transmembrane region" description="Helical" evidence="16">
    <location>
        <begin position="139"/>
        <end position="158"/>
    </location>
</feature>
<organism evidence="17 18">
    <name type="scientific">Sus scrofa</name>
    <name type="common">Pig</name>
    <dbReference type="NCBI Taxonomy" id="9823"/>
    <lineage>
        <taxon>Eukaryota</taxon>
        <taxon>Metazoa</taxon>
        <taxon>Chordata</taxon>
        <taxon>Craniata</taxon>
        <taxon>Vertebrata</taxon>
        <taxon>Euteleostomi</taxon>
        <taxon>Mammalia</taxon>
        <taxon>Eutheria</taxon>
        <taxon>Laurasiatheria</taxon>
        <taxon>Artiodactyla</taxon>
        <taxon>Suina</taxon>
        <taxon>Suidae</taxon>
        <taxon>Sus</taxon>
    </lineage>
</organism>
<evidence type="ECO:0000313" key="17">
    <source>
        <dbReference type="Ensembl" id="ENSSSCP00040001131.1"/>
    </source>
</evidence>
<dbReference type="GO" id="GO:0016024">
    <property type="term" value="P:CDP-diacylglycerol biosynthetic process"/>
    <property type="evidence" value="ECO:0007669"/>
    <property type="project" value="UniProtKB-UniPathway"/>
</dbReference>
<evidence type="ECO:0000256" key="9">
    <source>
        <dbReference type="ARBA" id="ARBA00022695"/>
    </source>
</evidence>
<keyword evidence="14" id="KW-1208">Phospholipid metabolism</keyword>
<evidence type="ECO:0000256" key="4">
    <source>
        <dbReference type="ARBA" id="ARBA00010185"/>
    </source>
</evidence>
<evidence type="ECO:0000256" key="2">
    <source>
        <dbReference type="ARBA" id="ARBA00005119"/>
    </source>
</evidence>
<evidence type="ECO:0000256" key="14">
    <source>
        <dbReference type="ARBA" id="ARBA00023264"/>
    </source>
</evidence>
<dbReference type="AlphaFoldDB" id="A0A8D1BWM0"/>
<feature type="transmembrane region" description="Helical" evidence="16">
    <location>
        <begin position="86"/>
        <end position="118"/>
    </location>
</feature>
<evidence type="ECO:0000256" key="3">
    <source>
        <dbReference type="ARBA" id="ARBA00005189"/>
    </source>
</evidence>
<keyword evidence="7" id="KW-0808">Transferase</keyword>
<evidence type="ECO:0000256" key="16">
    <source>
        <dbReference type="SAM" id="Phobius"/>
    </source>
</evidence>